<dbReference type="EMBL" id="UXSR01005543">
    <property type="protein sequence ID" value="VDD82627.1"/>
    <property type="molecule type" value="Genomic_DNA"/>
</dbReference>
<dbReference type="OrthoDB" id="265044at2759"/>
<keyword evidence="9" id="KW-1185">Reference proteome</keyword>
<sequence>MTPAELQFPADHHLMGYDDSSSAVKEEKRGISKPTCRIVFLGAAKVGKTSIIRQFLKGSFESKYTPTVDDVYFSKFIVHGCLVNVEFMDTSGSYDFPAMVRLCVAKADAFVIVFAHDNMESLIIAGRYLDQIKLERENYTPFVSNSQACGSSDPITSSPPLVVVCNKSDLPSSMSKVSEGAVMEWLLKRGLKPSQFVYTSARTNECITDIFKSLWSQNEATHSITFSSCEEERRGSVAVTVQEGGSIRPSDSSPTEKTMTSPAYEMLNKGTSFFRSSFKMKRRNSSRQRKTKSDFIRLDCTIS</sequence>
<dbReference type="PRINTS" id="PR00449">
    <property type="entry name" value="RASTRNSFRMNG"/>
</dbReference>
<dbReference type="Proteomes" id="UP000267029">
    <property type="component" value="Unassembled WGS sequence"/>
</dbReference>
<evidence type="ECO:0000256" key="3">
    <source>
        <dbReference type="ARBA" id="ARBA00022481"/>
    </source>
</evidence>
<reference evidence="8 9" key="1">
    <citation type="submission" date="2018-10" db="EMBL/GenBank/DDBJ databases">
        <authorList>
            <consortium name="Pathogen Informatics"/>
        </authorList>
    </citation>
    <scope>NUCLEOTIDE SEQUENCE [LARGE SCALE GENOMIC DNA]</scope>
</reference>
<gene>
    <name evidence="8" type="ORF">MCOS_LOCUS8630</name>
</gene>
<evidence type="ECO:0000256" key="4">
    <source>
        <dbReference type="ARBA" id="ARBA00023134"/>
    </source>
</evidence>
<evidence type="ECO:0000256" key="2">
    <source>
        <dbReference type="ARBA" id="ARBA00022475"/>
    </source>
</evidence>
<dbReference type="GO" id="GO:0005886">
    <property type="term" value="C:plasma membrane"/>
    <property type="evidence" value="ECO:0007669"/>
    <property type="project" value="UniProtKB-SubCell"/>
</dbReference>
<keyword evidence="3" id="KW-0488">Methylation</keyword>
<feature type="region of interest" description="Disordered" evidence="7">
    <location>
        <begin position="239"/>
        <end position="259"/>
    </location>
</feature>
<dbReference type="SUPFAM" id="SSF52540">
    <property type="entry name" value="P-loop containing nucleoside triphosphate hydrolases"/>
    <property type="match status" value="1"/>
</dbReference>
<evidence type="ECO:0000256" key="6">
    <source>
        <dbReference type="ARBA" id="ARBA00023288"/>
    </source>
</evidence>
<dbReference type="InterPro" id="IPR001806">
    <property type="entry name" value="Small_GTPase"/>
</dbReference>
<dbReference type="AlphaFoldDB" id="A0A0R3ULR2"/>
<evidence type="ECO:0000256" key="1">
    <source>
        <dbReference type="ARBA" id="ARBA00004193"/>
    </source>
</evidence>
<dbReference type="Gene3D" id="3.40.50.300">
    <property type="entry name" value="P-loop containing nucleotide triphosphate hydrolases"/>
    <property type="match status" value="1"/>
</dbReference>
<keyword evidence="4" id="KW-0342">GTP-binding</keyword>
<evidence type="ECO:0000313" key="9">
    <source>
        <dbReference type="Proteomes" id="UP000267029"/>
    </source>
</evidence>
<proteinExistence type="predicted"/>
<evidence type="ECO:0000256" key="5">
    <source>
        <dbReference type="ARBA" id="ARBA00023136"/>
    </source>
</evidence>
<dbReference type="Pfam" id="PF00071">
    <property type="entry name" value="Ras"/>
    <property type="match status" value="1"/>
</dbReference>
<dbReference type="SMART" id="SM00173">
    <property type="entry name" value="RAS"/>
    <property type="match status" value="1"/>
</dbReference>
<evidence type="ECO:0000313" key="8">
    <source>
        <dbReference type="EMBL" id="VDD82627.1"/>
    </source>
</evidence>
<comment type="subcellular location">
    <subcellularLocation>
        <location evidence="1">Cell membrane</location>
        <topology evidence="1">Lipid-anchor</topology>
    </subcellularLocation>
</comment>
<dbReference type="GO" id="GO:0003924">
    <property type="term" value="F:GTPase activity"/>
    <property type="evidence" value="ECO:0007669"/>
    <property type="project" value="InterPro"/>
</dbReference>
<keyword evidence="6" id="KW-0449">Lipoprotein</keyword>
<evidence type="ECO:0000256" key="7">
    <source>
        <dbReference type="SAM" id="MobiDB-lite"/>
    </source>
</evidence>
<feature type="compositionally biased region" description="Polar residues" evidence="7">
    <location>
        <begin position="249"/>
        <end position="259"/>
    </location>
</feature>
<dbReference type="PROSITE" id="PS51421">
    <property type="entry name" value="RAS"/>
    <property type="match status" value="1"/>
</dbReference>
<dbReference type="PROSITE" id="PS51419">
    <property type="entry name" value="RAB"/>
    <property type="match status" value="1"/>
</dbReference>
<accession>A0A0R3ULR2</accession>
<dbReference type="InterPro" id="IPR027417">
    <property type="entry name" value="P-loop_NTPase"/>
</dbReference>
<organism evidence="8 9">
    <name type="scientific">Mesocestoides corti</name>
    <name type="common">Flatworm</name>
    <dbReference type="NCBI Taxonomy" id="53468"/>
    <lineage>
        <taxon>Eukaryota</taxon>
        <taxon>Metazoa</taxon>
        <taxon>Spiralia</taxon>
        <taxon>Lophotrochozoa</taxon>
        <taxon>Platyhelminthes</taxon>
        <taxon>Cestoda</taxon>
        <taxon>Eucestoda</taxon>
        <taxon>Cyclophyllidea</taxon>
        <taxon>Mesocestoididae</taxon>
        <taxon>Mesocestoides</taxon>
    </lineage>
</organism>
<dbReference type="STRING" id="53468.A0A0R3ULR2"/>
<keyword evidence="5" id="KW-0472">Membrane</keyword>
<dbReference type="SMART" id="SM00175">
    <property type="entry name" value="RAB"/>
    <property type="match status" value="1"/>
</dbReference>
<name>A0A0R3ULR2_MESCO</name>
<dbReference type="GO" id="GO:0005525">
    <property type="term" value="F:GTP binding"/>
    <property type="evidence" value="ECO:0007669"/>
    <property type="project" value="UniProtKB-KW"/>
</dbReference>
<keyword evidence="4" id="KW-0547">Nucleotide-binding</keyword>
<dbReference type="SMART" id="SM00174">
    <property type="entry name" value="RHO"/>
    <property type="match status" value="1"/>
</dbReference>
<dbReference type="InterPro" id="IPR052236">
    <property type="entry name" value="Small_GTPase_RasD"/>
</dbReference>
<keyword evidence="2" id="KW-1003">Cell membrane</keyword>
<evidence type="ECO:0008006" key="10">
    <source>
        <dbReference type="Google" id="ProtNLM"/>
    </source>
</evidence>
<dbReference type="PANTHER" id="PTHR46149">
    <property type="entry name" value="MIP08469P"/>
    <property type="match status" value="1"/>
</dbReference>
<protein>
    <recommendedName>
        <fullName evidence="10">Small monomeric GTPase</fullName>
    </recommendedName>
</protein>